<feature type="transmembrane region" description="Helical" evidence="2">
    <location>
        <begin position="330"/>
        <end position="350"/>
    </location>
</feature>
<dbReference type="AlphaFoldDB" id="A0AAJ0BVR0"/>
<dbReference type="Proteomes" id="UP001244011">
    <property type="component" value="Unassembled WGS sequence"/>
</dbReference>
<feature type="transmembrane region" description="Helical" evidence="2">
    <location>
        <begin position="127"/>
        <end position="147"/>
    </location>
</feature>
<evidence type="ECO:0000313" key="5">
    <source>
        <dbReference type="Proteomes" id="UP001244011"/>
    </source>
</evidence>
<sequence>MSPQHQGWGILDAGDAGDAGDDWKEIKQPGVAMETTRPKSDWRPISSQPAKHYLRRVRSLIFPKPRPPEKLRRTAYLDGLRGFAAFLVYWHHHELWAHESNGTTAIFDNGFGRDGRRFLCALPGVRTLFTGGHFAVAVFFVISGYVLSAKPLGFMHDGRQGLLGDNLASALFRRWLRLYIPLVCTTFLYMLSWHALGRPLRVQGAEPQGGLRDEVWNWYAEFKNFSFVFTTGGKPWFSYNFHTWSIPVEMKGSIVVYTALQALSRVTTSARLACTAALAFYFLYIADGWYGAAFLAGMLLCDLDLLSARGELPGPLARPLSRLGEPQRRFLCYHLLAAGMYLGGVPAATLDVADLGKNRGWYYLSLLKPQAVFDYKWFYLLWAAVLVVAAVPRIAPARRFFESRFCQHLGRVSYALYLVHGPVLWLLGDRVYAAVGWHREWHAENIPGWIDWLRLPAAGPLGLEFSFLAPHVVLLPLTLWLAEVGTRVFDEPAVRFASWLYGKMLPQPGKM</sequence>
<reference evidence="4" key="1">
    <citation type="submission" date="2023-06" db="EMBL/GenBank/DDBJ databases">
        <title>Genome-scale phylogeny and comparative genomics of the fungal order Sordariales.</title>
        <authorList>
            <consortium name="Lawrence Berkeley National Laboratory"/>
            <person name="Hensen N."/>
            <person name="Bonometti L."/>
            <person name="Westerberg I."/>
            <person name="Brannstrom I.O."/>
            <person name="Guillou S."/>
            <person name="Cros-Aarteil S."/>
            <person name="Calhoun S."/>
            <person name="Haridas S."/>
            <person name="Kuo A."/>
            <person name="Mondo S."/>
            <person name="Pangilinan J."/>
            <person name="Riley R."/>
            <person name="Labutti K."/>
            <person name="Andreopoulos B."/>
            <person name="Lipzen A."/>
            <person name="Chen C."/>
            <person name="Yanf M."/>
            <person name="Daum C."/>
            <person name="Ng V."/>
            <person name="Clum A."/>
            <person name="Steindorff A."/>
            <person name="Ohm R."/>
            <person name="Martin F."/>
            <person name="Silar P."/>
            <person name="Natvig D."/>
            <person name="Lalanne C."/>
            <person name="Gautier V."/>
            <person name="Ament-Velasquez S.L."/>
            <person name="Kruys A."/>
            <person name="Hutchinson M.I."/>
            <person name="Powell A.J."/>
            <person name="Barry K."/>
            <person name="Miller A.N."/>
            <person name="Grigoriev I.V."/>
            <person name="Debuchy R."/>
            <person name="Gladieux P."/>
            <person name="Thoren M.H."/>
            <person name="Johannesson H."/>
        </authorList>
    </citation>
    <scope>NUCLEOTIDE SEQUENCE</scope>
    <source>
        <strain evidence="4">8032-3</strain>
    </source>
</reference>
<proteinExistence type="predicted"/>
<dbReference type="GO" id="GO:0016747">
    <property type="term" value="F:acyltransferase activity, transferring groups other than amino-acyl groups"/>
    <property type="evidence" value="ECO:0007669"/>
    <property type="project" value="InterPro"/>
</dbReference>
<evidence type="ECO:0000313" key="4">
    <source>
        <dbReference type="EMBL" id="KAK1765350.1"/>
    </source>
</evidence>
<name>A0AAJ0BVR0_9PEZI</name>
<keyword evidence="2" id="KW-1133">Transmembrane helix</keyword>
<dbReference type="PANTHER" id="PTHR23028:SF125">
    <property type="entry name" value="ACYLTRANSFERASE"/>
    <property type="match status" value="1"/>
</dbReference>
<dbReference type="InterPro" id="IPR002656">
    <property type="entry name" value="Acyl_transf_3_dom"/>
</dbReference>
<dbReference type="InterPro" id="IPR050879">
    <property type="entry name" value="Acyltransferase_3"/>
</dbReference>
<accession>A0AAJ0BVR0</accession>
<keyword evidence="2" id="KW-0472">Membrane</keyword>
<dbReference type="GeneID" id="85311731"/>
<dbReference type="Pfam" id="PF01757">
    <property type="entry name" value="Acyl_transf_3"/>
    <property type="match status" value="1"/>
</dbReference>
<comment type="caution">
    <text evidence="4">The sequence shown here is derived from an EMBL/GenBank/DDBJ whole genome shotgun (WGS) entry which is preliminary data.</text>
</comment>
<feature type="transmembrane region" description="Helical" evidence="2">
    <location>
        <begin position="377"/>
        <end position="395"/>
    </location>
</feature>
<protein>
    <submittedName>
        <fullName evidence="4">Acyltransferase family-domain-containing protein</fullName>
    </submittedName>
</protein>
<evidence type="ECO:0000256" key="1">
    <source>
        <dbReference type="SAM" id="MobiDB-lite"/>
    </source>
</evidence>
<dbReference type="EMBL" id="MU839016">
    <property type="protein sequence ID" value="KAK1765350.1"/>
    <property type="molecule type" value="Genomic_DNA"/>
</dbReference>
<dbReference type="RefSeq" id="XP_060281563.1">
    <property type="nucleotide sequence ID" value="XM_060428544.1"/>
</dbReference>
<gene>
    <name evidence="4" type="ORF">QBC33DRAFT_545184</name>
</gene>
<organism evidence="4 5">
    <name type="scientific">Phialemonium atrogriseum</name>
    <dbReference type="NCBI Taxonomy" id="1093897"/>
    <lineage>
        <taxon>Eukaryota</taxon>
        <taxon>Fungi</taxon>
        <taxon>Dikarya</taxon>
        <taxon>Ascomycota</taxon>
        <taxon>Pezizomycotina</taxon>
        <taxon>Sordariomycetes</taxon>
        <taxon>Sordariomycetidae</taxon>
        <taxon>Cephalothecales</taxon>
        <taxon>Cephalothecaceae</taxon>
        <taxon>Phialemonium</taxon>
    </lineage>
</organism>
<evidence type="ECO:0000259" key="3">
    <source>
        <dbReference type="Pfam" id="PF01757"/>
    </source>
</evidence>
<feature type="region of interest" description="Disordered" evidence="1">
    <location>
        <begin position="1"/>
        <end position="23"/>
    </location>
</feature>
<feature type="domain" description="Acyltransferase 3" evidence="3">
    <location>
        <begin position="75"/>
        <end position="466"/>
    </location>
</feature>
<feature type="transmembrane region" description="Helical" evidence="2">
    <location>
        <begin position="178"/>
        <end position="196"/>
    </location>
</feature>
<keyword evidence="4" id="KW-0012">Acyltransferase</keyword>
<keyword evidence="5" id="KW-1185">Reference proteome</keyword>
<evidence type="ECO:0000256" key="2">
    <source>
        <dbReference type="SAM" id="Phobius"/>
    </source>
</evidence>
<keyword evidence="2" id="KW-0812">Transmembrane</keyword>
<dbReference type="PANTHER" id="PTHR23028">
    <property type="entry name" value="ACETYLTRANSFERASE"/>
    <property type="match status" value="1"/>
</dbReference>
<keyword evidence="4" id="KW-0808">Transferase</keyword>